<evidence type="ECO:0000313" key="4">
    <source>
        <dbReference type="EMBL" id="USE77535.1"/>
    </source>
</evidence>
<evidence type="ECO:0000313" key="6">
    <source>
        <dbReference type="Proteomes" id="UP001056648"/>
    </source>
</evidence>
<organism evidence="3 5">
    <name type="scientific">Cupriavidus gilardii</name>
    <dbReference type="NCBI Taxonomy" id="82541"/>
    <lineage>
        <taxon>Bacteria</taxon>
        <taxon>Pseudomonadati</taxon>
        <taxon>Pseudomonadota</taxon>
        <taxon>Betaproteobacteria</taxon>
        <taxon>Burkholderiales</taxon>
        <taxon>Burkholderiaceae</taxon>
        <taxon>Cupriavidus</taxon>
    </lineage>
</organism>
<dbReference type="Gene3D" id="3.40.190.10">
    <property type="entry name" value="Periplasmic binding protein-like II"/>
    <property type="match status" value="1"/>
</dbReference>
<dbReference type="PANTHER" id="PTHR42928:SF5">
    <property type="entry name" value="BLR1237 PROTEIN"/>
    <property type="match status" value="1"/>
</dbReference>
<feature type="signal peptide" evidence="2">
    <location>
        <begin position="1"/>
        <end position="18"/>
    </location>
</feature>
<dbReference type="Proteomes" id="UP000542973">
    <property type="component" value="Unassembled WGS sequence"/>
</dbReference>
<dbReference type="InterPro" id="IPR042100">
    <property type="entry name" value="Bug_dom1"/>
</dbReference>
<dbReference type="PIRSF" id="PIRSF017082">
    <property type="entry name" value="YflP"/>
    <property type="match status" value="1"/>
</dbReference>
<dbReference type="RefSeq" id="WP_053823796.1">
    <property type="nucleotide sequence ID" value="NZ_BAAAEB010000022.1"/>
</dbReference>
<dbReference type="Pfam" id="PF03401">
    <property type="entry name" value="TctC"/>
    <property type="match status" value="1"/>
</dbReference>
<dbReference type="CDD" id="cd13578">
    <property type="entry name" value="PBP2_Bug27"/>
    <property type="match status" value="1"/>
</dbReference>
<keyword evidence="2" id="KW-0732">Signal</keyword>
<protein>
    <submittedName>
        <fullName evidence="3">Tripartite tricarboxylate transporter substrate binding protein</fullName>
    </submittedName>
</protein>
<name>A0A849B6J7_9BURK</name>
<sequence length="320" mass="33017">MAIAIASGLLAGAAPAFAASEPYPSKAIRLIVPFPAGGGGDTLARLVMTRVGKELGQTLVIENVAGAGGNIGSQAAAKAAPDGYTLLYGTNGTFAINHALYKRTGFDAMQDFVPVAQLTRIATMVVTRPGFPAKTFPELLQVLKANPGKYTVASAGNGTTSHLASELLKASTGVSMVHVPYRGGALALTDLMGGQVDLMIEVMPNVMPAVRAGKLQGLAVTTAQRVPSFPNVPTVAEQGVAGFEVSAWDGIFVPKGTPAEVAAKVHAAIQKALADPALRQQLLDRGAEPVPQSSAAFAQFVRAEYERWGALVKRSGASVD</sequence>
<dbReference type="Proteomes" id="UP001056648">
    <property type="component" value="Chromosome 1"/>
</dbReference>
<dbReference type="InterPro" id="IPR005064">
    <property type="entry name" value="BUG"/>
</dbReference>
<proteinExistence type="inferred from homology"/>
<dbReference type="AlphaFoldDB" id="A0A849B6J7"/>
<dbReference type="EMBL" id="JABEMD010000005">
    <property type="protein sequence ID" value="NNH10116.1"/>
    <property type="molecule type" value="Genomic_DNA"/>
</dbReference>
<gene>
    <name evidence="3" type="ORF">HLB16_04380</name>
    <name evidence="4" type="ORF">NDR89_00285</name>
</gene>
<evidence type="ECO:0000313" key="5">
    <source>
        <dbReference type="Proteomes" id="UP000542973"/>
    </source>
</evidence>
<feature type="chain" id="PRO_5032961036" evidence="2">
    <location>
        <begin position="19"/>
        <end position="320"/>
    </location>
</feature>
<dbReference type="Gene3D" id="3.40.190.150">
    <property type="entry name" value="Bordetella uptake gene, domain 1"/>
    <property type="match status" value="1"/>
</dbReference>
<keyword evidence="6" id="KW-1185">Reference proteome</keyword>
<comment type="similarity">
    <text evidence="1">Belongs to the UPF0065 (bug) family.</text>
</comment>
<evidence type="ECO:0000256" key="2">
    <source>
        <dbReference type="SAM" id="SignalP"/>
    </source>
</evidence>
<dbReference type="PANTHER" id="PTHR42928">
    <property type="entry name" value="TRICARBOXYLATE-BINDING PROTEIN"/>
    <property type="match status" value="1"/>
</dbReference>
<evidence type="ECO:0000256" key="1">
    <source>
        <dbReference type="ARBA" id="ARBA00006987"/>
    </source>
</evidence>
<reference evidence="4" key="2">
    <citation type="submission" date="2022-06" db="EMBL/GenBank/DDBJ databases">
        <title>Complete genome sequence and characterization of Cupriavidus gilardii QJ1 isolated from contaminating cells.</title>
        <authorList>
            <person name="Qi J."/>
        </authorList>
    </citation>
    <scope>NUCLEOTIDE SEQUENCE</scope>
    <source>
        <strain evidence="4">QJ1</strain>
    </source>
</reference>
<accession>A0A849B6J7</accession>
<reference evidence="3 5" key="1">
    <citation type="submission" date="2020-05" db="EMBL/GenBank/DDBJ databases">
        <title>MicrobeNet Type strains.</title>
        <authorList>
            <person name="Nicholson A.C."/>
        </authorList>
    </citation>
    <scope>NUCLEOTIDE SEQUENCE [LARGE SCALE GENOMIC DNA]</scope>
    <source>
        <strain evidence="3 5">ATCC 700815</strain>
    </source>
</reference>
<dbReference type="EMBL" id="CP098735">
    <property type="protein sequence ID" value="USE77535.1"/>
    <property type="molecule type" value="Genomic_DNA"/>
</dbReference>
<dbReference type="SUPFAM" id="SSF53850">
    <property type="entry name" value="Periplasmic binding protein-like II"/>
    <property type="match status" value="1"/>
</dbReference>
<evidence type="ECO:0000313" key="3">
    <source>
        <dbReference type="EMBL" id="NNH10116.1"/>
    </source>
</evidence>